<evidence type="ECO:0000259" key="2">
    <source>
        <dbReference type="Pfam" id="PF17109"/>
    </source>
</evidence>
<feature type="domain" description="Prion-inhibition and propagation HeLo" evidence="1">
    <location>
        <begin position="289"/>
        <end position="469"/>
    </location>
</feature>
<dbReference type="InterPro" id="IPR031350">
    <property type="entry name" value="Goodbye_dom"/>
</dbReference>
<sequence>MATQSSSSTATITQLWEESIKEYEKATGKNLRLGKFKSMDEIMAGTEGLSSKFKDFRSDESKVTKVRTALKNNMWLIQKVVNTVQNIGNAASAFPPAMPASLIFTAFGQVMQSFADVSADYDKVMGFFDFTHRFFDRLSMIEQKMPDLPPFQRCVSRVFSSILKICAISQRYCAEKRFKKWFENLMHGTDGELAGASAELEGAINEMSEAVGLATLRTVEILDEVVQSMNGNVEFLVSNATLIDERTAAIESNTNAILEQNQNLVSKQGEMSEMQRETLAKMTEQSRMLNGVIQLFGSVQMGEGFSNSFKTSLLKVDVIRLRLTRWGQSVGLANLADIQSLQQAKLSPDDIPKVEELLGGIMDQFSDAETYAKRFKRKNPDTSTLDPAKELDTVSASLHQQMSEVAKRRQGDSEQDPADDVAFYEEKYFVRLIEDTSGLVDDLIELFPAVQAVQRKLCEEEVAEMNKIKDALPILKEVAAGQDKMLSDTVVKVIQSSTTYNNSVVFSGTNSGFQIGNNKGRISNVRFG</sequence>
<dbReference type="Pfam" id="PF14479">
    <property type="entry name" value="HeLo"/>
    <property type="match status" value="1"/>
</dbReference>
<evidence type="ECO:0000313" key="4">
    <source>
        <dbReference type="Proteomes" id="UP001147782"/>
    </source>
</evidence>
<organism evidence="3 4">
    <name type="scientific">Penicillium cataractarum</name>
    <dbReference type="NCBI Taxonomy" id="2100454"/>
    <lineage>
        <taxon>Eukaryota</taxon>
        <taxon>Fungi</taxon>
        <taxon>Dikarya</taxon>
        <taxon>Ascomycota</taxon>
        <taxon>Pezizomycotina</taxon>
        <taxon>Eurotiomycetes</taxon>
        <taxon>Eurotiomycetidae</taxon>
        <taxon>Eurotiales</taxon>
        <taxon>Aspergillaceae</taxon>
        <taxon>Penicillium</taxon>
    </lineage>
</organism>
<gene>
    <name evidence="3" type="ORF">N7496_008936</name>
</gene>
<dbReference type="EMBL" id="JAPZBS010000007">
    <property type="protein sequence ID" value="KAJ5369176.1"/>
    <property type="molecule type" value="Genomic_DNA"/>
</dbReference>
<dbReference type="Proteomes" id="UP001147782">
    <property type="component" value="Unassembled WGS sequence"/>
</dbReference>
<reference evidence="3" key="2">
    <citation type="journal article" date="2023" name="IMA Fungus">
        <title>Comparative genomic study of the Penicillium genus elucidates a diverse pangenome and 15 lateral gene transfer events.</title>
        <authorList>
            <person name="Petersen C."/>
            <person name="Sorensen T."/>
            <person name="Nielsen M.R."/>
            <person name="Sondergaard T.E."/>
            <person name="Sorensen J.L."/>
            <person name="Fitzpatrick D.A."/>
            <person name="Frisvad J.C."/>
            <person name="Nielsen K.L."/>
        </authorList>
    </citation>
    <scope>NUCLEOTIDE SEQUENCE</scope>
    <source>
        <strain evidence="3">IBT 29864</strain>
    </source>
</reference>
<keyword evidence="4" id="KW-1185">Reference proteome</keyword>
<evidence type="ECO:0008006" key="5">
    <source>
        <dbReference type="Google" id="ProtNLM"/>
    </source>
</evidence>
<dbReference type="OrthoDB" id="20872at2759"/>
<dbReference type="Gene3D" id="1.20.120.1020">
    <property type="entry name" value="Prion-inhibition and propagation, HeLo domain"/>
    <property type="match status" value="1"/>
</dbReference>
<name>A0A9W9V7I7_9EURO</name>
<proteinExistence type="predicted"/>
<evidence type="ECO:0000313" key="3">
    <source>
        <dbReference type="EMBL" id="KAJ5369176.1"/>
    </source>
</evidence>
<dbReference type="GeneID" id="81441034"/>
<dbReference type="AlphaFoldDB" id="A0A9W9V7I7"/>
<protein>
    <recommendedName>
        <fullName evidence="5">Prion-inhibition and propagation HeLo domain-containing protein</fullName>
    </recommendedName>
</protein>
<reference evidence="3" key="1">
    <citation type="submission" date="2022-11" db="EMBL/GenBank/DDBJ databases">
        <authorList>
            <person name="Petersen C."/>
        </authorList>
    </citation>
    <scope>NUCLEOTIDE SEQUENCE</scope>
    <source>
        <strain evidence="3">IBT 29864</strain>
    </source>
</reference>
<dbReference type="Pfam" id="PF17109">
    <property type="entry name" value="Goodbye"/>
    <property type="match status" value="1"/>
</dbReference>
<dbReference type="PANTHER" id="PTHR37542">
    <property type="entry name" value="HELO DOMAIN-CONTAINING PROTEIN-RELATED"/>
    <property type="match status" value="1"/>
</dbReference>
<feature type="domain" description="Fungal STAND N-terminal Goodbye" evidence="2">
    <location>
        <begin position="16"/>
        <end position="138"/>
    </location>
</feature>
<dbReference type="RefSeq" id="XP_056553918.1">
    <property type="nucleotide sequence ID" value="XM_056701855.1"/>
</dbReference>
<dbReference type="InterPro" id="IPR029498">
    <property type="entry name" value="HeLo_dom"/>
</dbReference>
<evidence type="ECO:0000259" key="1">
    <source>
        <dbReference type="Pfam" id="PF14479"/>
    </source>
</evidence>
<comment type="caution">
    <text evidence="3">The sequence shown here is derived from an EMBL/GenBank/DDBJ whole genome shotgun (WGS) entry which is preliminary data.</text>
</comment>
<dbReference type="PANTHER" id="PTHR37542:SF3">
    <property type="entry name" value="PRION-INHIBITION AND PROPAGATION HELO DOMAIN-CONTAINING PROTEIN"/>
    <property type="match status" value="1"/>
</dbReference>
<accession>A0A9W9V7I7</accession>
<dbReference type="InterPro" id="IPR038305">
    <property type="entry name" value="HeLo_sf"/>
</dbReference>